<dbReference type="Pfam" id="PF01764">
    <property type="entry name" value="Lipase_3"/>
    <property type="match status" value="1"/>
</dbReference>
<dbReference type="AlphaFoldDB" id="A0A2R5GPW2"/>
<evidence type="ECO:0000313" key="17">
    <source>
        <dbReference type="EMBL" id="GBG29924.1"/>
    </source>
</evidence>
<evidence type="ECO:0000256" key="12">
    <source>
        <dbReference type="ARBA" id="ARBA00023136"/>
    </source>
</evidence>
<proteinExistence type="predicted"/>
<evidence type="ECO:0000313" key="18">
    <source>
        <dbReference type="Proteomes" id="UP000241890"/>
    </source>
</evidence>
<feature type="compositionally biased region" description="Low complexity" evidence="15">
    <location>
        <begin position="788"/>
        <end position="798"/>
    </location>
</feature>
<evidence type="ECO:0000256" key="10">
    <source>
        <dbReference type="ARBA" id="ARBA00022989"/>
    </source>
</evidence>
<dbReference type="EC" id="3.1.1.116" evidence="14"/>
<keyword evidence="4" id="KW-0597">Phosphoprotein</keyword>
<evidence type="ECO:0000256" key="6">
    <source>
        <dbReference type="ARBA" id="ARBA00022723"/>
    </source>
</evidence>
<dbReference type="SUPFAM" id="SSF53474">
    <property type="entry name" value="alpha/beta-Hydrolases"/>
    <property type="match status" value="1"/>
</dbReference>
<evidence type="ECO:0000256" key="7">
    <source>
        <dbReference type="ARBA" id="ARBA00022801"/>
    </source>
</evidence>
<evidence type="ECO:0000256" key="15">
    <source>
        <dbReference type="SAM" id="MobiDB-lite"/>
    </source>
</evidence>
<keyword evidence="6" id="KW-0479">Metal-binding</keyword>
<dbReference type="InParanoid" id="A0A2R5GPW2"/>
<dbReference type="PANTHER" id="PTHR45792:SF8">
    <property type="entry name" value="DIACYLGLYCEROL LIPASE-ALPHA"/>
    <property type="match status" value="1"/>
</dbReference>
<dbReference type="Proteomes" id="UP000241890">
    <property type="component" value="Unassembled WGS sequence"/>
</dbReference>
<keyword evidence="7" id="KW-0378">Hydrolase</keyword>
<dbReference type="GO" id="GO:0016298">
    <property type="term" value="F:lipase activity"/>
    <property type="evidence" value="ECO:0007669"/>
    <property type="project" value="TreeGrafter"/>
</dbReference>
<dbReference type="InterPro" id="IPR052214">
    <property type="entry name" value="DAG_Lipase-Related"/>
</dbReference>
<feature type="region of interest" description="Disordered" evidence="15">
    <location>
        <begin position="24"/>
        <end position="84"/>
    </location>
</feature>
<evidence type="ECO:0000256" key="11">
    <source>
        <dbReference type="ARBA" id="ARBA00023098"/>
    </source>
</evidence>
<accession>A0A2R5GPW2</accession>
<dbReference type="GO" id="GO:0016042">
    <property type="term" value="P:lipid catabolic process"/>
    <property type="evidence" value="ECO:0007669"/>
    <property type="project" value="UniProtKB-KW"/>
</dbReference>
<dbReference type="OrthoDB" id="40415at2759"/>
<evidence type="ECO:0000256" key="1">
    <source>
        <dbReference type="ARBA" id="ARBA00001913"/>
    </source>
</evidence>
<dbReference type="Gene3D" id="3.40.50.1820">
    <property type="entry name" value="alpha/beta hydrolase"/>
    <property type="match status" value="1"/>
</dbReference>
<protein>
    <recommendedName>
        <fullName evidence="14">sn-1-specific diacylglycerol lipase</fullName>
        <ecNumber evidence="14">3.1.1.116</ecNumber>
    </recommendedName>
</protein>
<feature type="domain" description="Fungal lipase-type" evidence="16">
    <location>
        <begin position="527"/>
        <end position="666"/>
    </location>
</feature>
<dbReference type="InterPro" id="IPR002921">
    <property type="entry name" value="Fungal_lipase-type"/>
</dbReference>
<keyword evidence="11" id="KW-0443">Lipid metabolism</keyword>
<evidence type="ECO:0000256" key="3">
    <source>
        <dbReference type="ARBA" id="ARBA00022475"/>
    </source>
</evidence>
<comment type="cofactor">
    <cofactor evidence="1">
        <name>Ca(2+)</name>
        <dbReference type="ChEBI" id="CHEBI:29108"/>
    </cofactor>
</comment>
<feature type="compositionally biased region" description="Basic and acidic residues" evidence="15">
    <location>
        <begin position="167"/>
        <end position="188"/>
    </location>
</feature>
<feature type="compositionally biased region" description="Acidic residues" evidence="15">
    <location>
        <begin position="833"/>
        <end position="849"/>
    </location>
</feature>
<evidence type="ECO:0000256" key="13">
    <source>
        <dbReference type="ARBA" id="ARBA00024531"/>
    </source>
</evidence>
<dbReference type="GO" id="GO:0046872">
    <property type="term" value="F:metal ion binding"/>
    <property type="evidence" value="ECO:0007669"/>
    <property type="project" value="UniProtKB-KW"/>
</dbReference>
<dbReference type="GO" id="GO:0005886">
    <property type="term" value="C:plasma membrane"/>
    <property type="evidence" value="ECO:0007669"/>
    <property type="project" value="UniProtKB-SubCell"/>
</dbReference>
<dbReference type="InterPro" id="IPR029058">
    <property type="entry name" value="AB_hydrolase_fold"/>
</dbReference>
<keyword evidence="18" id="KW-1185">Reference proteome</keyword>
<evidence type="ECO:0000256" key="14">
    <source>
        <dbReference type="ARBA" id="ARBA00026104"/>
    </source>
</evidence>
<evidence type="ECO:0000256" key="2">
    <source>
        <dbReference type="ARBA" id="ARBA00004651"/>
    </source>
</evidence>
<comment type="catalytic activity">
    <reaction evidence="13">
        <text>a 1,2-diacyl-sn-glycerol + H2O = a 2-acylglycerol + a fatty acid + H(+)</text>
        <dbReference type="Rhea" id="RHEA:33275"/>
        <dbReference type="ChEBI" id="CHEBI:15377"/>
        <dbReference type="ChEBI" id="CHEBI:15378"/>
        <dbReference type="ChEBI" id="CHEBI:17389"/>
        <dbReference type="ChEBI" id="CHEBI:17815"/>
        <dbReference type="ChEBI" id="CHEBI:28868"/>
        <dbReference type="EC" id="3.1.1.116"/>
    </reaction>
    <physiologicalReaction direction="left-to-right" evidence="13">
        <dbReference type="Rhea" id="RHEA:33276"/>
    </physiologicalReaction>
</comment>
<reference evidence="17 18" key="1">
    <citation type="submission" date="2017-12" db="EMBL/GenBank/DDBJ databases">
        <title>Sequencing, de novo assembly and annotation of complete genome of a new Thraustochytrid species, strain FCC1311.</title>
        <authorList>
            <person name="Sedici K."/>
            <person name="Godart F."/>
            <person name="Aiese Cigliano R."/>
            <person name="Sanseverino W."/>
            <person name="Barakat M."/>
            <person name="Ortet P."/>
            <person name="Marechal E."/>
            <person name="Cagnac O."/>
            <person name="Amato A."/>
        </authorList>
    </citation>
    <scope>NUCLEOTIDE SEQUENCE [LARGE SCALE GENOMIC DNA]</scope>
</reference>
<keyword evidence="9" id="KW-0442">Lipid degradation</keyword>
<feature type="region of interest" description="Disordered" evidence="15">
    <location>
        <begin position="788"/>
        <end position="849"/>
    </location>
</feature>
<organism evidence="17 18">
    <name type="scientific">Hondaea fermentalgiana</name>
    <dbReference type="NCBI Taxonomy" id="2315210"/>
    <lineage>
        <taxon>Eukaryota</taxon>
        <taxon>Sar</taxon>
        <taxon>Stramenopiles</taxon>
        <taxon>Bigyra</taxon>
        <taxon>Labyrinthulomycetes</taxon>
        <taxon>Thraustochytrida</taxon>
        <taxon>Thraustochytriidae</taxon>
        <taxon>Hondaea</taxon>
    </lineage>
</organism>
<evidence type="ECO:0000256" key="4">
    <source>
        <dbReference type="ARBA" id="ARBA00022553"/>
    </source>
</evidence>
<dbReference type="CDD" id="cd00519">
    <property type="entry name" value="Lipase_3"/>
    <property type="match status" value="1"/>
</dbReference>
<evidence type="ECO:0000256" key="5">
    <source>
        <dbReference type="ARBA" id="ARBA00022692"/>
    </source>
</evidence>
<dbReference type="PANTHER" id="PTHR45792">
    <property type="entry name" value="DIACYLGLYCEROL LIPASE HOMOLOG-RELATED"/>
    <property type="match status" value="1"/>
</dbReference>
<comment type="subcellular location">
    <subcellularLocation>
        <location evidence="2">Cell membrane</location>
        <topology evidence="2">Multi-pass membrane protein</topology>
    </subcellularLocation>
</comment>
<keyword evidence="5" id="KW-0812">Transmembrane</keyword>
<keyword evidence="3" id="KW-1003">Cell membrane</keyword>
<evidence type="ECO:0000256" key="9">
    <source>
        <dbReference type="ARBA" id="ARBA00022963"/>
    </source>
</evidence>
<evidence type="ECO:0000256" key="8">
    <source>
        <dbReference type="ARBA" id="ARBA00022837"/>
    </source>
</evidence>
<keyword evidence="10" id="KW-1133">Transmembrane helix</keyword>
<dbReference type="EMBL" id="BEYU01000068">
    <property type="protein sequence ID" value="GBG29924.1"/>
    <property type="molecule type" value="Genomic_DNA"/>
</dbReference>
<dbReference type="SMR" id="A0A2R5GPW2"/>
<comment type="caution">
    <text evidence="17">The sequence shown here is derived from an EMBL/GenBank/DDBJ whole genome shotgun (WGS) entry which is preliminary data.</text>
</comment>
<name>A0A2R5GPW2_9STRA</name>
<keyword evidence="8" id="KW-0106">Calcium</keyword>
<gene>
    <name evidence="17" type="ORF">FCC1311_021151</name>
</gene>
<sequence>MRRPINHAMMPEGVTGHPALAFCAPPRPSRRRPPPAARLGSARLGRSRENALARRRRERASEARQTAKRSSTASRRRGERPRGGVQIGNSVVVVGVVVAATPSPSSARELVRGGAAWRESLRRSARGGSPGTLSRPSLAARALGAGLAALGVMTYRPPETAATGQGEAHDGAEPQSARADDVRDPGATEDAVHLADVAREVAEEQAANENSEQAGTAIVDSNEETIKEESEALIAADQKEQTAASEVAQTPGEVPEHVRTGFGFLRDGLSAAVPAVNTGFSLAQAGTDIGFFVGKKAASAPFEAARWLGVPATEAPRQTLEGVLDFAHGLTRAGIDLSSDITLASMGASDGALGLTGAQRGQTMKSLTEYVEGLRGVDDSYHTKEALLGLSVLLSQLSGELTVKNPLKLMAGARALSEVQRAHRDKRLEAWRETPESKQATAIPPQEVVDEWFRYTQFAVAAYGHHALHFLGIAGPGTSRWSFKGERAAIRGITGIPEEDVIVLQQGGETYRPGHFVAVSHITQSVVVSIRGTMRPQDVLTDLVCEQTELVSMYDEEGEVIEGHAHKGFMKSAQRLANDLHETVVELLRANPGYELVITGHSLGAGVATVLTLLWARMPVFRERNIRAFAYGAPCTVSHDIARAPFTRKHVTSIIVGDDIVSRLSLSSFQDLQRGMIAMAPASSVPLAEKADIYANLERSKPEDKLYSAGRVYMLNSDEFGGEPLVEIDPVNILDAIELTSAMFSIHLPSEYVRSLRELRLKAMSRPEQPALSSEGSAATLPALDTSASEAEMLAAEASPERDEDVGTDASTSESTHAATDDTAYELTTAAAADDDVATADDKEDVSNQ</sequence>
<evidence type="ECO:0000259" key="16">
    <source>
        <dbReference type="Pfam" id="PF01764"/>
    </source>
</evidence>
<keyword evidence="12" id="KW-0472">Membrane</keyword>
<feature type="compositionally biased region" description="Low complexity" evidence="15">
    <location>
        <begin position="821"/>
        <end position="832"/>
    </location>
</feature>
<feature type="region of interest" description="Disordered" evidence="15">
    <location>
        <begin position="158"/>
        <end position="188"/>
    </location>
</feature>